<reference evidence="1 2" key="2">
    <citation type="submission" date="2020-06" db="EMBL/GenBank/DDBJ databases">
        <title>Antribacter stalactiti gen. nov., sp. nov., a new member of the family Nacardiaceae isolated from a cave.</title>
        <authorList>
            <person name="Kim I.S."/>
        </authorList>
    </citation>
    <scope>NUCLEOTIDE SEQUENCE [LARGE SCALE GENOMIC DNA]</scope>
    <source>
        <strain evidence="1 2">YC2-7</strain>
    </source>
</reference>
<dbReference type="AlphaFoldDB" id="A0A848KL54"/>
<dbReference type="PROSITE" id="PS51257">
    <property type="entry name" value="PROKAR_LIPOPROTEIN"/>
    <property type="match status" value="1"/>
</dbReference>
<reference evidence="1 2" key="1">
    <citation type="submission" date="2019-05" db="EMBL/GenBank/DDBJ databases">
        <authorList>
            <person name="Lee S.D."/>
        </authorList>
    </citation>
    <scope>NUCLEOTIDE SEQUENCE [LARGE SCALE GENOMIC DNA]</scope>
    <source>
        <strain evidence="1 2">YC2-7</strain>
    </source>
</reference>
<organism evidence="1 2">
    <name type="scientific">Antrihabitans stalactiti</name>
    <dbReference type="NCBI Taxonomy" id="2584121"/>
    <lineage>
        <taxon>Bacteria</taxon>
        <taxon>Bacillati</taxon>
        <taxon>Actinomycetota</taxon>
        <taxon>Actinomycetes</taxon>
        <taxon>Mycobacteriales</taxon>
        <taxon>Nocardiaceae</taxon>
        <taxon>Antrihabitans</taxon>
    </lineage>
</organism>
<evidence type="ECO:0000313" key="1">
    <source>
        <dbReference type="EMBL" id="NMN99405.1"/>
    </source>
</evidence>
<proteinExistence type="predicted"/>
<sequence length="177" mass="18694">MRARKIALVGTVATAFLLTGCGGTIDGTPVAEKDKIGSGDDYQKLLGECNTVADEDIAKTVGGTSIDHTFYGAICRWDIGSPSGNVKVTFNWFETGSLDVERKALEKLKYGIKDISVQGRKAIQETRPGDGDSCGVTAGAPDIGIIGWWVQYPPGSAHGDPCAAATKLMELSLDLSR</sequence>
<dbReference type="Pfam" id="PF12079">
    <property type="entry name" value="DUF3558"/>
    <property type="match status" value="1"/>
</dbReference>
<comment type="caution">
    <text evidence="1">The sequence shown here is derived from an EMBL/GenBank/DDBJ whole genome shotgun (WGS) entry which is preliminary data.</text>
</comment>
<dbReference type="InterPro" id="IPR024520">
    <property type="entry name" value="DUF3558"/>
</dbReference>
<name>A0A848KL54_9NOCA</name>
<dbReference type="EMBL" id="VCQU01000017">
    <property type="protein sequence ID" value="NMN99405.1"/>
    <property type="molecule type" value="Genomic_DNA"/>
</dbReference>
<evidence type="ECO:0000313" key="2">
    <source>
        <dbReference type="Proteomes" id="UP000535543"/>
    </source>
</evidence>
<accession>A0A848KL54</accession>
<gene>
    <name evidence="1" type="ORF">FGL95_30745</name>
</gene>
<protein>
    <submittedName>
        <fullName evidence="1">DUF3558 domain-containing protein</fullName>
    </submittedName>
</protein>
<dbReference type="RefSeq" id="WP_169594655.1">
    <property type="nucleotide sequence ID" value="NZ_VCQU01000017.1"/>
</dbReference>
<keyword evidence="2" id="KW-1185">Reference proteome</keyword>
<dbReference type="Proteomes" id="UP000535543">
    <property type="component" value="Unassembled WGS sequence"/>
</dbReference>